<protein>
    <recommendedName>
        <fullName evidence="3">BESS domain-containing protein</fullName>
    </recommendedName>
</protein>
<feature type="domain" description="BESS" evidence="3">
    <location>
        <begin position="93"/>
        <end position="132"/>
    </location>
</feature>
<feature type="compositionally biased region" description="Acidic residues" evidence="2">
    <location>
        <begin position="11"/>
        <end position="25"/>
    </location>
</feature>
<comment type="subcellular location">
    <subcellularLocation>
        <location evidence="1">Nucleus</location>
    </subcellularLocation>
</comment>
<dbReference type="Proteomes" id="UP001148838">
    <property type="component" value="Unassembled WGS sequence"/>
</dbReference>
<evidence type="ECO:0000256" key="1">
    <source>
        <dbReference type="PROSITE-ProRule" id="PRU00371"/>
    </source>
</evidence>
<dbReference type="Pfam" id="PF02944">
    <property type="entry name" value="BESS"/>
    <property type="match status" value="1"/>
</dbReference>
<evidence type="ECO:0000313" key="4">
    <source>
        <dbReference type="EMBL" id="KAJ4440841.1"/>
    </source>
</evidence>
<dbReference type="PROSITE" id="PS51031">
    <property type="entry name" value="BESS"/>
    <property type="match status" value="1"/>
</dbReference>
<evidence type="ECO:0000259" key="3">
    <source>
        <dbReference type="PROSITE" id="PS51031"/>
    </source>
</evidence>
<keyword evidence="5" id="KW-1185">Reference proteome</keyword>
<sequence length="159" mass="18068">MAGSYGREVGEDGEGEDAESVEVEEDRGIVEVEGVGREKELSSVARETVVEPRVKFDSRVRKRPNERIGEALLNVEKEKLQFLKEKREKKNSKNEDMLFFESLMPHIQKIPPEMKLLFRNKVSELVQEFAYCHKQRATVLCSSYPTEMSASTSGGSLNN</sequence>
<name>A0ABQ8T454_PERAM</name>
<keyword evidence="1" id="KW-0539">Nucleus</keyword>
<dbReference type="InterPro" id="IPR004210">
    <property type="entry name" value="BESS_motif"/>
</dbReference>
<feature type="region of interest" description="Disordered" evidence="2">
    <location>
        <begin position="1"/>
        <end position="27"/>
    </location>
</feature>
<organism evidence="4 5">
    <name type="scientific">Periplaneta americana</name>
    <name type="common">American cockroach</name>
    <name type="synonym">Blatta americana</name>
    <dbReference type="NCBI Taxonomy" id="6978"/>
    <lineage>
        <taxon>Eukaryota</taxon>
        <taxon>Metazoa</taxon>
        <taxon>Ecdysozoa</taxon>
        <taxon>Arthropoda</taxon>
        <taxon>Hexapoda</taxon>
        <taxon>Insecta</taxon>
        <taxon>Pterygota</taxon>
        <taxon>Neoptera</taxon>
        <taxon>Polyneoptera</taxon>
        <taxon>Dictyoptera</taxon>
        <taxon>Blattodea</taxon>
        <taxon>Blattoidea</taxon>
        <taxon>Blattidae</taxon>
        <taxon>Blattinae</taxon>
        <taxon>Periplaneta</taxon>
    </lineage>
</organism>
<evidence type="ECO:0000256" key="2">
    <source>
        <dbReference type="SAM" id="MobiDB-lite"/>
    </source>
</evidence>
<gene>
    <name evidence="4" type="ORF">ANN_10688</name>
</gene>
<reference evidence="4 5" key="1">
    <citation type="journal article" date="2022" name="Allergy">
        <title>Genome assembly and annotation of Periplaneta americana reveal a comprehensive cockroach allergen profile.</title>
        <authorList>
            <person name="Wang L."/>
            <person name="Xiong Q."/>
            <person name="Saelim N."/>
            <person name="Wang L."/>
            <person name="Nong W."/>
            <person name="Wan A.T."/>
            <person name="Shi M."/>
            <person name="Liu X."/>
            <person name="Cao Q."/>
            <person name="Hui J.H.L."/>
            <person name="Sookrung N."/>
            <person name="Leung T.F."/>
            <person name="Tungtrongchitr A."/>
            <person name="Tsui S.K.W."/>
        </authorList>
    </citation>
    <scope>NUCLEOTIDE SEQUENCE [LARGE SCALE GENOMIC DNA]</scope>
    <source>
        <strain evidence="4">PWHHKU_190912</strain>
    </source>
</reference>
<evidence type="ECO:0000313" key="5">
    <source>
        <dbReference type="Proteomes" id="UP001148838"/>
    </source>
</evidence>
<proteinExistence type="predicted"/>
<accession>A0ABQ8T454</accession>
<dbReference type="EMBL" id="JAJSOF020000015">
    <property type="protein sequence ID" value="KAJ4440841.1"/>
    <property type="molecule type" value="Genomic_DNA"/>
</dbReference>
<comment type="caution">
    <text evidence="4">The sequence shown here is derived from an EMBL/GenBank/DDBJ whole genome shotgun (WGS) entry which is preliminary data.</text>
</comment>